<accession>A0A6A6CS13</accession>
<evidence type="ECO:0000256" key="3">
    <source>
        <dbReference type="ARBA" id="ARBA00022695"/>
    </source>
</evidence>
<dbReference type="FunFam" id="3.10.110.10:FF:000107">
    <property type="entry name" value="Ubiquitin conjugating enzyme, putative"/>
    <property type="match status" value="1"/>
</dbReference>
<dbReference type="Pfam" id="PF00644">
    <property type="entry name" value="PARP"/>
    <property type="match status" value="1"/>
</dbReference>
<keyword evidence="4" id="KW-0520">NAD</keyword>
<dbReference type="GO" id="GO:0016779">
    <property type="term" value="F:nucleotidyltransferase activity"/>
    <property type="evidence" value="ECO:0007669"/>
    <property type="project" value="UniProtKB-KW"/>
</dbReference>
<organism evidence="7 8">
    <name type="scientific">Zasmidium cellare ATCC 36951</name>
    <dbReference type="NCBI Taxonomy" id="1080233"/>
    <lineage>
        <taxon>Eukaryota</taxon>
        <taxon>Fungi</taxon>
        <taxon>Dikarya</taxon>
        <taxon>Ascomycota</taxon>
        <taxon>Pezizomycotina</taxon>
        <taxon>Dothideomycetes</taxon>
        <taxon>Dothideomycetidae</taxon>
        <taxon>Mycosphaerellales</taxon>
        <taxon>Mycosphaerellaceae</taxon>
        <taxon>Zasmidium</taxon>
    </lineage>
</organism>
<dbReference type="RefSeq" id="XP_033670956.1">
    <property type="nucleotide sequence ID" value="XM_033816081.1"/>
</dbReference>
<keyword evidence="1" id="KW-0328">Glycosyltransferase</keyword>
<dbReference type="GO" id="GO:0003950">
    <property type="term" value="F:NAD+ poly-ADP-ribosyltransferase activity"/>
    <property type="evidence" value="ECO:0007669"/>
    <property type="project" value="InterPro"/>
</dbReference>
<evidence type="ECO:0000256" key="4">
    <source>
        <dbReference type="ARBA" id="ARBA00023027"/>
    </source>
</evidence>
<dbReference type="InterPro" id="IPR051838">
    <property type="entry name" value="ARTD_PARP"/>
</dbReference>
<dbReference type="CDD" id="cd23802">
    <property type="entry name" value="UBCc_UBE2Q"/>
    <property type="match status" value="1"/>
</dbReference>
<dbReference type="InterPro" id="IPR016135">
    <property type="entry name" value="UBQ-conjugating_enzyme/RWD"/>
</dbReference>
<dbReference type="InterPro" id="IPR012317">
    <property type="entry name" value="Poly(ADP-ribose)pol_cat_dom"/>
</dbReference>
<dbReference type="AlphaFoldDB" id="A0A6A6CS13"/>
<feature type="domain" description="UBC core" evidence="6">
    <location>
        <begin position="1018"/>
        <end position="1202"/>
    </location>
</feature>
<dbReference type="EMBL" id="ML993586">
    <property type="protein sequence ID" value="KAF2170067.1"/>
    <property type="molecule type" value="Genomic_DNA"/>
</dbReference>
<keyword evidence="8" id="KW-1185">Reference proteome</keyword>
<dbReference type="Gene3D" id="3.90.228.10">
    <property type="match status" value="1"/>
</dbReference>
<feature type="compositionally biased region" description="Polar residues" evidence="5">
    <location>
        <begin position="607"/>
        <end position="619"/>
    </location>
</feature>
<dbReference type="Proteomes" id="UP000799537">
    <property type="component" value="Unassembled WGS sequence"/>
</dbReference>
<evidence type="ECO:0000259" key="6">
    <source>
        <dbReference type="PROSITE" id="PS50127"/>
    </source>
</evidence>
<feature type="region of interest" description="Disordered" evidence="5">
    <location>
        <begin position="966"/>
        <end position="991"/>
    </location>
</feature>
<dbReference type="PANTHER" id="PTHR21328">
    <property type="entry name" value="POLY ADP-RIBOSE POLYMERASE FAMILY, MEMBER PARP"/>
    <property type="match status" value="1"/>
</dbReference>
<dbReference type="PROSITE" id="PS50127">
    <property type="entry name" value="UBC_2"/>
    <property type="match status" value="1"/>
</dbReference>
<proteinExistence type="predicted"/>
<keyword evidence="2" id="KW-0808">Transferase</keyword>
<evidence type="ECO:0000256" key="5">
    <source>
        <dbReference type="SAM" id="MobiDB-lite"/>
    </source>
</evidence>
<keyword evidence="3" id="KW-0548">Nucleotidyltransferase</keyword>
<dbReference type="SUPFAM" id="SSF54495">
    <property type="entry name" value="UBC-like"/>
    <property type="match status" value="1"/>
</dbReference>
<dbReference type="SUPFAM" id="SSF56399">
    <property type="entry name" value="ADP-ribosylation"/>
    <property type="match status" value="1"/>
</dbReference>
<feature type="region of interest" description="Disordered" evidence="5">
    <location>
        <begin position="594"/>
        <end position="619"/>
    </location>
</feature>
<gene>
    <name evidence="7" type="ORF">M409DRAFT_64438</name>
</gene>
<evidence type="ECO:0000313" key="8">
    <source>
        <dbReference type="Proteomes" id="UP000799537"/>
    </source>
</evidence>
<dbReference type="InterPro" id="IPR000608">
    <property type="entry name" value="UBC"/>
</dbReference>
<dbReference type="OrthoDB" id="109543at2759"/>
<dbReference type="GeneID" id="54569353"/>
<evidence type="ECO:0000256" key="1">
    <source>
        <dbReference type="ARBA" id="ARBA00022676"/>
    </source>
</evidence>
<evidence type="ECO:0000313" key="7">
    <source>
        <dbReference type="EMBL" id="KAF2170067.1"/>
    </source>
</evidence>
<name>A0A6A6CS13_ZASCE</name>
<evidence type="ECO:0000256" key="2">
    <source>
        <dbReference type="ARBA" id="ARBA00022679"/>
    </source>
</evidence>
<protein>
    <recommendedName>
        <fullName evidence="6">UBC core domain-containing protein</fullName>
    </recommendedName>
</protein>
<feature type="region of interest" description="Disordered" evidence="5">
    <location>
        <begin position="878"/>
        <end position="901"/>
    </location>
</feature>
<sequence length="1210" mass="134287">MPRRQFVADLAKVQTGTLPLGISDVKAGEDDGQIEFLFHGASGSLPSGPAKITALVPDLGDYPKSHEYMIFADDNASPEISSALGDVRGVNRKTVFEMLDIVSATLTKLDRDGDSVMQDSQFNEIDKYESEEEDEDDIYDSDHEAFEISAPAHNPAYASQAPASAKAGANGRAFRQRIRTDLRNAKDAGFKVGYLGHLLAGFNAYVTVSIRMTKLGISEEAMQAWQVEPDDYLTLIIQYPNGYKTNEELQGYDSIRLVPNLCMRVVAGKHYKPTLQEAINAFTVVQKKDRTSVSVSNLPDSDTPEIAPSIRETFISKPLAALLQERLIPILRFRSAGMGWKGAEDWYRHQASTGTSSANADVIPDQYYFPDSHNDALPDIVNRDHYSEKGTTQYSFPLLAMQFLLRHFVRCTDFCLVCHRKLDTEVEAIKPYVCDDSLCLYQYMTLGFGPSIEHEVLAQPYVVDLLISFCYNSAAARKLKEFPDGLSITVPPVDTKAYNVVDSAANYRGRVYGQPTPPQKALAAKETPKYDAGFDLNKCEIIFYDQSKTCPVRRGSWIVLNTNSVEDHDLHCRVSETTFFPTISIDKPVHIRKQQHSENGHPPGTVAPQTPASTRPVSPANLSPNWASVTFSVYDQDFSDLDATGKSLSICRLLDTLPTVQEMKDYLSRGHSAELRSWVERISPSALSLLRWIIASNRACIMQVDGQTDAQTGSSGVDRSAERCFGMKDHMQFRFAMGAPDKEQRFITEVRKTTKRLGLEYPTIFAWHGSPLCNWHMIIREGLHFKNADHGRAYGDGVYHAKEAGTSLGYSSMSYVPSQRHGQWPGSILNINSAIALNEIVNAPAEFTCQQPYYVVQQLDWIQTRYLFVSVAPTQNLLGTDKMPSNPHPQDPSRTPRGMSGTIAIPASAVKSSKTARGIAVADDSNNPNPLKKLKLFGGKSNPIPLDDDDAASVVTEAEDVDIMFDEPPEPESEPVQSKAQPSSAIKMREGPKTDFVPGSLDFSSLPIMPMPTYAVSGTTKHLMKEMKSLLKVQETTPLAELGWYIDGNKIENVYQWIVELHSFHTFEVKDKPLPLAEDMKKQNVKSIVLEIRFNKDFPFSPPYVRVIRPRFLTFAQGGGGHIVMGGAMCMELLTNTGWSSVSSMESVLMQIRMAIASEPFARLDVHHGKMDYGTMEAANGYIRACQTHGWTVPPGFKEMAYGSGNGEIH</sequence>
<dbReference type="Gene3D" id="3.10.110.10">
    <property type="entry name" value="Ubiquitin Conjugating Enzyme"/>
    <property type="match status" value="1"/>
</dbReference>
<reference evidence="7" key="1">
    <citation type="journal article" date="2020" name="Stud. Mycol.">
        <title>101 Dothideomycetes genomes: a test case for predicting lifestyles and emergence of pathogens.</title>
        <authorList>
            <person name="Haridas S."/>
            <person name="Albert R."/>
            <person name="Binder M."/>
            <person name="Bloem J."/>
            <person name="Labutti K."/>
            <person name="Salamov A."/>
            <person name="Andreopoulos B."/>
            <person name="Baker S."/>
            <person name="Barry K."/>
            <person name="Bills G."/>
            <person name="Bluhm B."/>
            <person name="Cannon C."/>
            <person name="Castanera R."/>
            <person name="Culley D."/>
            <person name="Daum C."/>
            <person name="Ezra D."/>
            <person name="Gonzalez J."/>
            <person name="Henrissat B."/>
            <person name="Kuo A."/>
            <person name="Liang C."/>
            <person name="Lipzen A."/>
            <person name="Lutzoni F."/>
            <person name="Magnuson J."/>
            <person name="Mondo S."/>
            <person name="Nolan M."/>
            <person name="Ohm R."/>
            <person name="Pangilinan J."/>
            <person name="Park H.-J."/>
            <person name="Ramirez L."/>
            <person name="Alfaro M."/>
            <person name="Sun H."/>
            <person name="Tritt A."/>
            <person name="Yoshinaga Y."/>
            <person name="Zwiers L.-H."/>
            <person name="Turgeon B."/>
            <person name="Goodwin S."/>
            <person name="Spatafora J."/>
            <person name="Crous P."/>
            <person name="Grigoriev I."/>
        </authorList>
    </citation>
    <scope>NUCLEOTIDE SEQUENCE</scope>
    <source>
        <strain evidence="7">ATCC 36951</strain>
    </source>
</reference>